<dbReference type="PROSITE" id="PS51168">
    <property type="entry name" value="CHORISMATE_MUT_2"/>
    <property type="match status" value="1"/>
</dbReference>
<name>A0A840N490_9BRAD</name>
<keyword evidence="4" id="KW-0456">Lyase</keyword>
<comment type="caution">
    <text evidence="4">The sequence shown here is derived from an EMBL/GenBank/DDBJ whole genome shotgun (WGS) entry which is preliminary data.</text>
</comment>
<proteinExistence type="predicted"/>
<gene>
    <name evidence="4" type="ORF">HNQ36_001510</name>
</gene>
<evidence type="ECO:0000256" key="1">
    <source>
        <dbReference type="ARBA" id="ARBA00012404"/>
    </source>
</evidence>
<dbReference type="InterPro" id="IPR036979">
    <property type="entry name" value="CM_dom_sf"/>
</dbReference>
<dbReference type="InterPro" id="IPR002701">
    <property type="entry name" value="CM_II_prokaryot"/>
</dbReference>
<dbReference type="GO" id="GO:0016829">
    <property type="term" value="F:lyase activity"/>
    <property type="evidence" value="ECO:0007669"/>
    <property type="project" value="UniProtKB-KW"/>
</dbReference>
<feature type="domain" description="Chorismate mutase" evidence="3">
    <location>
        <begin position="2"/>
        <end position="93"/>
    </location>
</feature>
<dbReference type="PANTHER" id="PTHR38041:SF1">
    <property type="entry name" value="CHORISMATE MUTASE"/>
    <property type="match status" value="1"/>
</dbReference>
<dbReference type="EMBL" id="JACHIJ010000002">
    <property type="protein sequence ID" value="MBB5051556.1"/>
    <property type="molecule type" value="Genomic_DNA"/>
</dbReference>
<evidence type="ECO:0000313" key="5">
    <source>
        <dbReference type="Proteomes" id="UP000521227"/>
    </source>
</evidence>
<dbReference type="SUPFAM" id="SSF48600">
    <property type="entry name" value="Chorismate mutase II"/>
    <property type="match status" value="1"/>
</dbReference>
<dbReference type="PANTHER" id="PTHR38041">
    <property type="entry name" value="CHORISMATE MUTASE"/>
    <property type="match status" value="1"/>
</dbReference>
<dbReference type="EC" id="5.4.99.5" evidence="1"/>
<keyword evidence="4" id="KW-0670">Pyruvate</keyword>
<dbReference type="GO" id="GO:0004106">
    <property type="term" value="F:chorismate mutase activity"/>
    <property type="evidence" value="ECO:0007669"/>
    <property type="project" value="UniProtKB-EC"/>
</dbReference>
<accession>A0A840N490</accession>
<dbReference type="GO" id="GO:0009697">
    <property type="term" value="P:salicylic acid biosynthetic process"/>
    <property type="evidence" value="ECO:0007669"/>
    <property type="project" value="TreeGrafter"/>
</dbReference>
<dbReference type="RefSeq" id="WP_184083525.1">
    <property type="nucleotide sequence ID" value="NZ_JACHIJ010000002.1"/>
</dbReference>
<evidence type="ECO:0000256" key="2">
    <source>
        <dbReference type="ARBA" id="ARBA00023235"/>
    </source>
</evidence>
<organism evidence="4 5">
    <name type="scientific">Afipia massiliensis</name>
    <dbReference type="NCBI Taxonomy" id="211460"/>
    <lineage>
        <taxon>Bacteria</taxon>
        <taxon>Pseudomonadati</taxon>
        <taxon>Pseudomonadota</taxon>
        <taxon>Alphaproteobacteria</taxon>
        <taxon>Hyphomicrobiales</taxon>
        <taxon>Nitrobacteraceae</taxon>
        <taxon>Afipia</taxon>
    </lineage>
</organism>
<dbReference type="Pfam" id="PF01817">
    <property type="entry name" value="CM_2"/>
    <property type="match status" value="1"/>
</dbReference>
<reference evidence="4 5" key="1">
    <citation type="submission" date="2020-08" db="EMBL/GenBank/DDBJ databases">
        <title>Genomic Encyclopedia of Type Strains, Phase IV (KMG-IV): sequencing the most valuable type-strain genomes for metagenomic binning, comparative biology and taxonomic classification.</title>
        <authorList>
            <person name="Goeker M."/>
        </authorList>
    </citation>
    <scope>NUCLEOTIDE SEQUENCE [LARGE SCALE GENOMIC DNA]</scope>
    <source>
        <strain evidence="4 5">DSM 17498</strain>
    </source>
</reference>
<evidence type="ECO:0000313" key="4">
    <source>
        <dbReference type="EMBL" id="MBB5051556.1"/>
    </source>
</evidence>
<evidence type="ECO:0000259" key="3">
    <source>
        <dbReference type="PROSITE" id="PS51168"/>
    </source>
</evidence>
<protein>
    <recommendedName>
        <fullName evidence="1">chorismate mutase</fullName>
        <ecNumber evidence="1">5.4.99.5</ecNumber>
    </recommendedName>
</protein>
<dbReference type="Gene3D" id="1.20.59.10">
    <property type="entry name" value="Chorismate mutase"/>
    <property type="match status" value="1"/>
</dbReference>
<dbReference type="AlphaFoldDB" id="A0A840N490"/>
<keyword evidence="2" id="KW-0413">Isomerase</keyword>
<dbReference type="Proteomes" id="UP000521227">
    <property type="component" value="Unassembled WGS sequence"/>
</dbReference>
<dbReference type="GO" id="GO:0046417">
    <property type="term" value="P:chorismate metabolic process"/>
    <property type="evidence" value="ECO:0007669"/>
    <property type="project" value="InterPro"/>
</dbReference>
<dbReference type="InterPro" id="IPR036263">
    <property type="entry name" value="Chorismate_II_sf"/>
</dbReference>
<dbReference type="SMART" id="SM00830">
    <property type="entry name" value="CM_2"/>
    <property type="match status" value="1"/>
</dbReference>
<dbReference type="InterPro" id="IPR051331">
    <property type="entry name" value="Chorismate_mutase-related"/>
</dbReference>
<sequence length="104" mass="11411">MSSGQQSLSGLRHTIDRIDRDIVALLAERVRCLDQVIAVKTRDGLPAAIPERVEEVVAHVRAEADAVGFPPDIAEKLWRNLIDWSIAYEDRHLGGTASPAKAKS</sequence>